<sequence>MRPVAAVFRRACLTITAVSVSVVLAGCATGLESLPLPAPGQMDGNAVTVTAAFANAMNLPQKAKVKLNGADIGDVEAIRARDFTADVTMRINADVPLYTGATAQLRSATPLGDIFVAIQPGAEQGPDTRRLHDGDTIALASTTSAATVEDVLGSAALLVNGGAIRRLVTIVDGAGKAVGGKGAKVAALLHESNTLIARLNARSEQIDTALHNTADLAATVTARQQTLDEVITSAVPAMSVVNDNTTQLIGVIDGLARITNQLKRFPSMRGTDTRSLIADLNTLSAALNVSATDPYLNTNTWIRVTAALAKMTSGPDIHAVADVAQLAFGALPDKNYPGDPMFHGADGTDWHAFVGSLRYEWNLLLSKIYGPQHQPR</sequence>
<dbReference type="InterPro" id="IPR052336">
    <property type="entry name" value="MlaD_Phospholipid_Transporter"/>
</dbReference>
<feature type="chain" id="PRO_5038784309" evidence="1">
    <location>
        <begin position="26"/>
        <end position="376"/>
    </location>
</feature>
<dbReference type="GO" id="GO:0005576">
    <property type="term" value="C:extracellular region"/>
    <property type="evidence" value="ECO:0007669"/>
    <property type="project" value="TreeGrafter"/>
</dbReference>
<evidence type="ECO:0000259" key="2">
    <source>
        <dbReference type="Pfam" id="PF02470"/>
    </source>
</evidence>
<keyword evidence="1" id="KW-0732">Signal</keyword>
<protein>
    <submittedName>
        <fullName evidence="4">MCE-family lipoprotein LprK MCE-family lipoprotein Mce1e</fullName>
    </submittedName>
</protein>
<dbReference type="InterPro" id="IPR003399">
    <property type="entry name" value="Mce/MlaD"/>
</dbReference>
<feature type="domain" description="Mammalian cell entry C-terminal" evidence="3">
    <location>
        <begin position="128"/>
        <end position="287"/>
    </location>
</feature>
<dbReference type="EMBL" id="KM105871">
    <property type="protein sequence ID" value="AIL92393.1"/>
    <property type="molecule type" value="Genomic_DNA"/>
</dbReference>
<proteinExistence type="predicted"/>
<organism evidence="4">
    <name type="scientific">Mycobacterium avium subsp. hominissuis</name>
    <dbReference type="NCBI Taxonomy" id="439334"/>
    <lineage>
        <taxon>Bacteria</taxon>
        <taxon>Bacillati</taxon>
        <taxon>Actinomycetota</taxon>
        <taxon>Actinomycetes</taxon>
        <taxon>Mycobacteriales</taxon>
        <taxon>Mycobacteriaceae</taxon>
        <taxon>Mycobacterium</taxon>
        <taxon>Mycobacterium avium complex (MAC)</taxon>
    </lineage>
</organism>
<dbReference type="NCBIfam" id="TIGR00996">
    <property type="entry name" value="Mtu_fam_mce"/>
    <property type="match status" value="1"/>
</dbReference>
<accession>A0A088DKD4</accession>
<name>A0A088DKD4_MYCAV</name>
<evidence type="ECO:0000256" key="1">
    <source>
        <dbReference type="SAM" id="SignalP"/>
    </source>
</evidence>
<reference evidence="4" key="1">
    <citation type="journal article" date="2014" name="FEBS Lett.">
        <title>Identification and comparative analysis of a genomic island in Mycobacterium avium subsp. hominissuis.</title>
        <authorList>
            <person name="Lahiri A."/>
            <person name="Sanchini A."/>
            <person name="Semmler T."/>
            <person name="Schafer H."/>
            <person name="Lewin A."/>
        </authorList>
    </citation>
    <scope>NUCLEOTIDE SEQUENCE</scope>
    <source>
        <strain evidence="4">2721</strain>
    </source>
</reference>
<dbReference type="InterPro" id="IPR024516">
    <property type="entry name" value="Mce_C"/>
</dbReference>
<feature type="domain" description="Mce/MlaD" evidence="2">
    <location>
        <begin position="46"/>
        <end position="121"/>
    </location>
</feature>
<evidence type="ECO:0000313" key="4">
    <source>
        <dbReference type="EMBL" id="AIL92393.1"/>
    </source>
</evidence>
<dbReference type="InterPro" id="IPR005693">
    <property type="entry name" value="Mce"/>
</dbReference>
<dbReference type="AlphaFoldDB" id="A0A088DKD4"/>
<dbReference type="Pfam" id="PF02470">
    <property type="entry name" value="MlaD"/>
    <property type="match status" value="1"/>
</dbReference>
<keyword evidence="4" id="KW-0449">Lipoprotein</keyword>
<dbReference type="PANTHER" id="PTHR33371:SF15">
    <property type="entry name" value="LIPOPROTEIN LPRN"/>
    <property type="match status" value="1"/>
</dbReference>
<dbReference type="PANTHER" id="PTHR33371">
    <property type="entry name" value="INTERMEMBRANE PHOSPHOLIPID TRANSPORT SYSTEM BINDING PROTEIN MLAD-RELATED"/>
    <property type="match status" value="1"/>
</dbReference>
<dbReference type="PROSITE" id="PS51257">
    <property type="entry name" value="PROKAR_LIPOPROTEIN"/>
    <property type="match status" value="1"/>
</dbReference>
<dbReference type="RefSeq" id="WP_062892182.1">
    <property type="nucleotide sequence ID" value="NZ_LMWA01000005.1"/>
</dbReference>
<evidence type="ECO:0000259" key="3">
    <source>
        <dbReference type="Pfam" id="PF11887"/>
    </source>
</evidence>
<feature type="signal peptide" evidence="1">
    <location>
        <begin position="1"/>
        <end position="25"/>
    </location>
</feature>
<dbReference type="Pfam" id="PF11887">
    <property type="entry name" value="Mce4_CUP1"/>
    <property type="match status" value="1"/>
</dbReference>